<keyword evidence="2" id="KW-1185">Reference proteome</keyword>
<name>A0ACA9RDY9_9GLOM</name>
<evidence type="ECO:0000313" key="1">
    <source>
        <dbReference type="EMBL" id="CAG8788448.1"/>
    </source>
</evidence>
<reference evidence="1" key="1">
    <citation type="submission" date="2021-06" db="EMBL/GenBank/DDBJ databases">
        <authorList>
            <person name="Kallberg Y."/>
            <person name="Tangrot J."/>
            <person name="Rosling A."/>
        </authorList>
    </citation>
    <scope>NUCLEOTIDE SEQUENCE</scope>
    <source>
        <strain evidence="1">MA461A</strain>
    </source>
</reference>
<accession>A0ACA9RDY9</accession>
<sequence>MLVLQISGFNIRMVASHWYCNSKKKEIDQENVIFANSDASEAQQGQKIPLISQPFTVFRSIAISNRSAAARRSKFGKIWGLAQQAIQLAVECDDNNMKLWLKCFINQKKHLLIQNEELKHSDDSKDSEKENNSAIKNLAITKHMSRPVTKRFKAATEKPHHQPYTYRSCDKTGHNSARCQKK</sequence>
<proteinExistence type="predicted"/>
<comment type="caution">
    <text evidence="1">The sequence shown here is derived from an EMBL/GenBank/DDBJ whole genome shotgun (WGS) entry which is preliminary data.</text>
</comment>
<dbReference type="Proteomes" id="UP000789920">
    <property type="component" value="Unassembled WGS sequence"/>
</dbReference>
<organism evidence="1 2">
    <name type="scientific">Racocetra persica</name>
    <dbReference type="NCBI Taxonomy" id="160502"/>
    <lineage>
        <taxon>Eukaryota</taxon>
        <taxon>Fungi</taxon>
        <taxon>Fungi incertae sedis</taxon>
        <taxon>Mucoromycota</taxon>
        <taxon>Glomeromycotina</taxon>
        <taxon>Glomeromycetes</taxon>
        <taxon>Diversisporales</taxon>
        <taxon>Gigasporaceae</taxon>
        <taxon>Racocetra</taxon>
    </lineage>
</organism>
<dbReference type="EMBL" id="CAJVQC010050030">
    <property type="protein sequence ID" value="CAG8788448.1"/>
    <property type="molecule type" value="Genomic_DNA"/>
</dbReference>
<gene>
    <name evidence="1" type="ORF">RPERSI_LOCUS18705</name>
</gene>
<protein>
    <submittedName>
        <fullName evidence="1">32378_t:CDS:1</fullName>
    </submittedName>
</protein>
<feature type="non-terminal residue" evidence="1">
    <location>
        <position position="182"/>
    </location>
</feature>
<evidence type="ECO:0000313" key="2">
    <source>
        <dbReference type="Proteomes" id="UP000789920"/>
    </source>
</evidence>